<accession>A0A382TMH5</accession>
<proteinExistence type="predicted"/>
<organism evidence="2">
    <name type="scientific">marine metagenome</name>
    <dbReference type="NCBI Taxonomy" id="408172"/>
    <lineage>
        <taxon>unclassified sequences</taxon>
        <taxon>metagenomes</taxon>
        <taxon>ecological metagenomes</taxon>
    </lineage>
</organism>
<feature type="non-terminal residue" evidence="2">
    <location>
        <position position="64"/>
    </location>
</feature>
<dbReference type="AlphaFoldDB" id="A0A382TMH5"/>
<reference evidence="2" key="1">
    <citation type="submission" date="2018-05" db="EMBL/GenBank/DDBJ databases">
        <authorList>
            <person name="Lanie J.A."/>
            <person name="Ng W.-L."/>
            <person name="Kazmierczak K.M."/>
            <person name="Andrzejewski T.M."/>
            <person name="Davidsen T.M."/>
            <person name="Wayne K.J."/>
            <person name="Tettelin H."/>
            <person name="Glass J.I."/>
            <person name="Rusch D."/>
            <person name="Podicherti R."/>
            <person name="Tsui H.-C.T."/>
            <person name="Winkler M.E."/>
        </authorList>
    </citation>
    <scope>NUCLEOTIDE SEQUENCE</scope>
</reference>
<sequence length="64" mass="7040">VDLMGPEWAEKGRKAPSRTALHSSPKAAQSELKVEMERLGEEIRDLARSANRKKPASGKGVQRV</sequence>
<protein>
    <submittedName>
        <fullName evidence="2">Uncharacterized protein</fullName>
    </submittedName>
</protein>
<feature type="region of interest" description="Disordered" evidence="1">
    <location>
        <begin position="45"/>
        <end position="64"/>
    </location>
</feature>
<gene>
    <name evidence="2" type="ORF">METZ01_LOCUS375826</name>
</gene>
<name>A0A382TMH5_9ZZZZ</name>
<feature type="non-terminal residue" evidence="2">
    <location>
        <position position="1"/>
    </location>
</feature>
<evidence type="ECO:0000256" key="1">
    <source>
        <dbReference type="SAM" id="MobiDB-lite"/>
    </source>
</evidence>
<evidence type="ECO:0000313" key="2">
    <source>
        <dbReference type="EMBL" id="SVD22972.1"/>
    </source>
</evidence>
<feature type="region of interest" description="Disordered" evidence="1">
    <location>
        <begin position="1"/>
        <end position="36"/>
    </location>
</feature>
<dbReference type="EMBL" id="UINC01137559">
    <property type="protein sequence ID" value="SVD22972.1"/>
    <property type="molecule type" value="Genomic_DNA"/>
</dbReference>